<dbReference type="HOGENOM" id="CLU_2292826_0_0_1"/>
<keyword evidence="2" id="KW-1185">Reference proteome</keyword>
<proteinExistence type="predicted"/>
<evidence type="ECO:0000313" key="2">
    <source>
        <dbReference type="Proteomes" id="UP000054217"/>
    </source>
</evidence>
<dbReference type="InParanoid" id="A0A0C3NES3"/>
<sequence>MFEQRNHKLAEERYHNHHVHAITRPGLVQVQVCQYGKVDWLTPLKLVKAFLAKGTTIQLVIRQRRGEGRTQRFSGYSRLAPHGSQLRAILTLNSSSVIPAS</sequence>
<gene>
    <name evidence="1" type="ORF">M404DRAFT_414913</name>
</gene>
<name>A0A0C3NES3_PISTI</name>
<evidence type="ECO:0000313" key="1">
    <source>
        <dbReference type="EMBL" id="KIN94013.1"/>
    </source>
</evidence>
<organism evidence="1 2">
    <name type="scientific">Pisolithus tinctorius Marx 270</name>
    <dbReference type="NCBI Taxonomy" id="870435"/>
    <lineage>
        <taxon>Eukaryota</taxon>
        <taxon>Fungi</taxon>
        <taxon>Dikarya</taxon>
        <taxon>Basidiomycota</taxon>
        <taxon>Agaricomycotina</taxon>
        <taxon>Agaricomycetes</taxon>
        <taxon>Agaricomycetidae</taxon>
        <taxon>Boletales</taxon>
        <taxon>Sclerodermatineae</taxon>
        <taxon>Pisolithaceae</taxon>
        <taxon>Pisolithus</taxon>
    </lineage>
</organism>
<dbReference type="Proteomes" id="UP000054217">
    <property type="component" value="Unassembled WGS sequence"/>
</dbReference>
<dbReference type="EMBL" id="KN832119">
    <property type="protein sequence ID" value="KIN94013.1"/>
    <property type="molecule type" value="Genomic_DNA"/>
</dbReference>
<dbReference type="AlphaFoldDB" id="A0A0C3NES3"/>
<accession>A0A0C3NES3</accession>
<reference evidence="2" key="2">
    <citation type="submission" date="2015-01" db="EMBL/GenBank/DDBJ databases">
        <title>Evolutionary Origins and Diversification of the Mycorrhizal Mutualists.</title>
        <authorList>
            <consortium name="DOE Joint Genome Institute"/>
            <consortium name="Mycorrhizal Genomics Consortium"/>
            <person name="Kohler A."/>
            <person name="Kuo A."/>
            <person name="Nagy L.G."/>
            <person name="Floudas D."/>
            <person name="Copeland A."/>
            <person name="Barry K.W."/>
            <person name="Cichocki N."/>
            <person name="Veneault-Fourrey C."/>
            <person name="LaButti K."/>
            <person name="Lindquist E.A."/>
            <person name="Lipzen A."/>
            <person name="Lundell T."/>
            <person name="Morin E."/>
            <person name="Murat C."/>
            <person name="Riley R."/>
            <person name="Ohm R."/>
            <person name="Sun H."/>
            <person name="Tunlid A."/>
            <person name="Henrissat B."/>
            <person name="Grigoriev I.V."/>
            <person name="Hibbett D.S."/>
            <person name="Martin F."/>
        </authorList>
    </citation>
    <scope>NUCLEOTIDE SEQUENCE [LARGE SCALE GENOMIC DNA]</scope>
    <source>
        <strain evidence="2">Marx 270</strain>
    </source>
</reference>
<reference evidence="1 2" key="1">
    <citation type="submission" date="2014-04" db="EMBL/GenBank/DDBJ databases">
        <authorList>
            <consortium name="DOE Joint Genome Institute"/>
            <person name="Kuo A."/>
            <person name="Kohler A."/>
            <person name="Costa M.D."/>
            <person name="Nagy L.G."/>
            <person name="Floudas D."/>
            <person name="Copeland A."/>
            <person name="Barry K.W."/>
            <person name="Cichocki N."/>
            <person name="Veneault-Fourrey C."/>
            <person name="LaButti K."/>
            <person name="Lindquist E.A."/>
            <person name="Lipzen A."/>
            <person name="Lundell T."/>
            <person name="Morin E."/>
            <person name="Murat C."/>
            <person name="Sun H."/>
            <person name="Tunlid A."/>
            <person name="Henrissat B."/>
            <person name="Grigoriev I.V."/>
            <person name="Hibbett D.S."/>
            <person name="Martin F."/>
            <person name="Nordberg H.P."/>
            <person name="Cantor M.N."/>
            <person name="Hua S.X."/>
        </authorList>
    </citation>
    <scope>NUCLEOTIDE SEQUENCE [LARGE SCALE GENOMIC DNA]</scope>
    <source>
        <strain evidence="1 2">Marx 270</strain>
    </source>
</reference>
<protein>
    <submittedName>
        <fullName evidence="1">Uncharacterized protein</fullName>
    </submittedName>
</protein>